<gene>
    <name evidence="9" type="ORF">HNP76_001715</name>
</gene>
<dbReference type="Pfam" id="PF00528">
    <property type="entry name" value="BPD_transp_1"/>
    <property type="match status" value="1"/>
</dbReference>
<evidence type="ECO:0000256" key="4">
    <source>
        <dbReference type="ARBA" id="ARBA00022692"/>
    </source>
</evidence>
<dbReference type="PANTHER" id="PTHR43744:SF2">
    <property type="entry name" value="ARABINOOLIGOSACCHARIDES TRANSPORT SYSTEM PERMEASE PROTEIN ARAQ"/>
    <property type="match status" value="1"/>
</dbReference>
<name>A0A7W8G9I0_9SPIR</name>
<evidence type="ECO:0000256" key="1">
    <source>
        <dbReference type="ARBA" id="ARBA00004651"/>
    </source>
</evidence>
<comment type="similarity">
    <text evidence="7">Belongs to the binding-protein-dependent transport system permease family.</text>
</comment>
<feature type="transmembrane region" description="Helical" evidence="7">
    <location>
        <begin position="78"/>
        <end position="97"/>
    </location>
</feature>
<keyword evidence="4 7" id="KW-0812">Transmembrane</keyword>
<keyword evidence="9" id="KW-0762">Sugar transport</keyword>
<feature type="transmembrane region" description="Helical" evidence="7">
    <location>
        <begin position="12"/>
        <end position="34"/>
    </location>
</feature>
<dbReference type="GO" id="GO:0055085">
    <property type="term" value="P:transmembrane transport"/>
    <property type="evidence" value="ECO:0007669"/>
    <property type="project" value="InterPro"/>
</dbReference>
<keyword evidence="2 7" id="KW-0813">Transport</keyword>
<dbReference type="CDD" id="cd06261">
    <property type="entry name" value="TM_PBP2"/>
    <property type="match status" value="1"/>
</dbReference>
<organism evidence="9 10">
    <name type="scientific">Treponema ruminis</name>
    <dbReference type="NCBI Taxonomy" id="744515"/>
    <lineage>
        <taxon>Bacteria</taxon>
        <taxon>Pseudomonadati</taxon>
        <taxon>Spirochaetota</taxon>
        <taxon>Spirochaetia</taxon>
        <taxon>Spirochaetales</taxon>
        <taxon>Treponemataceae</taxon>
        <taxon>Treponema</taxon>
    </lineage>
</organism>
<evidence type="ECO:0000256" key="6">
    <source>
        <dbReference type="ARBA" id="ARBA00023136"/>
    </source>
</evidence>
<feature type="transmembrane region" description="Helical" evidence="7">
    <location>
        <begin position="142"/>
        <end position="159"/>
    </location>
</feature>
<feature type="transmembrane region" description="Helical" evidence="7">
    <location>
        <begin position="109"/>
        <end position="130"/>
    </location>
</feature>
<evidence type="ECO:0000313" key="10">
    <source>
        <dbReference type="Proteomes" id="UP000518887"/>
    </source>
</evidence>
<dbReference type="Proteomes" id="UP000518887">
    <property type="component" value="Unassembled WGS sequence"/>
</dbReference>
<keyword evidence="5 7" id="KW-1133">Transmembrane helix</keyword>
<accession>A0A7W8G9I0</accession>
<dbReference type="SUPFAM" id="SSF161098">
    <property type="entry name" value="MetI-like"/>
    <property type="match status" value="1"/>
</dbReference>
<comment type="subcellular location">
    <subcellularLocation>
        <location evidence="1 7">Cell membrane</location>
        <topology evidence="1 7">Multi-pass membrane protein</topology>
    </subcellularLocation>
</comment>
<evidence type="ECO:0000256" key="5">
    <source>
        <dbReference type="ARBA" id="ARBA00022989"/>
    </source>
</evidence>
<feature type="transmembrane region" description="Helical" evidence="7">
    <location>
        <begin position="244"/>
        <end position="265"/>
    </location>
</feature>
<keyword evidence="3" id="KW-1003">Cell membrane</keyword>
<evidence type="ECO:0000313" key="9">
    <source>
        <dbReference type="EMBL" id="MBB5226342.1"/>
    </source>
</evidence>
<evidence type="ECO:0000256" key="7">
    <source>
        <dbReference type="RuleBase" id="RU363032"/>
    </source>
</evidence>
<dbReference type="PROSITE" id="PS50928">
    <property type="entry name" value="ABC_TM1"/>
    <property type="match status" value="1"/>
</dbReference>
<dbReference type="InterPro" id="IPR000515">
    <property type="entry name" value="MetI-like"/>
</dbReference>
<dbReference type="PANTHER" id="PTHR43744">
    <property type="entry name" value="ABC TRANSPORTER PERMEASE PROTEIN MG189-RELATED-RELATED"/>
    <property type="match status" value="1"/>
</dbReference>
<dbReference type="GO" id="GO:0005886">
    <property type="term" value="C:plasma membrane"/>
    <property type="evidence" value="ECO:0007669"/>
    <property type="project" value="UniProtKB-SubCell"/>
</dbReference>
<evidence type="ECO:0000256" key="2">
    <source>
        <dbReference type="ARBA" id="ARBA00022448"/>
    </source>
</evidence>
<feature type="domain" description="ABC transmembrane type-1" evidence="8">
    <location>
        <begin position="74"/>
        <end position="265"/>
    </location>
</feature>
<keyword evidence="6 7" id="KW-0472">Membrane</keyword>
<dbReference type="Gene3D" id="1.10.3720.10">
    <property type="entry name" value="MetI-like"/>
    <property type="match status" value="1"/>
</dbReference>
<dbReference type="RefSeq" id="WP_184659507.1">
    <property type="nucleotide sequence ID" value="NZ_CP031518.1"/>
</dbReference>
<proteinExistence type="inferred from homology"/>
<sequence length="280" mass="31422">MKNYQQEKFTQQLVIYAFMIVFALIAVVPIWLMLINATRSTAEINEGISLFPSVYAMANWKVLTGRGFKLAVGFKNSLTISILVTMLSVYFSSLVAYGIHVYRFKARKILWNLIMMLIMLPASLSFIGFVQFMSKAHLMNSYIPLIIPSIASAGTVLFMKQYMDSVLSFELIEAARIDGASEFGIFNGIILPVLKPALATQAIFAFVGSWNNFMTPFVLLSSTEKYTLPMLVQMLRGDIYRTEYGGIYLGIAVSLIPIIIFYAFMSRYIISGLTMGSVKE</sequence>
<dbReference type="AlphaFoldDB" id="A0A7W8G9I0"/>
<evidence type="ECO:0000259" key="8">
    <source>
        <dbReference type="PROSITE" id="PS50928"/>
    </source>
</evidence>
<evidence type="ECO:0000256" key="3">
    <source>
        <dbReference type="ARBA" id="ARBA00022475"/>
    </source>
</evidence>
<keyword evidence="10" id="KW-1185">Reference proteome</keyword>
<dbReference type="EMBL" id="JACHFQ010000005">
    <property type="protein sequence ID" value="MBB5226342.1"/>
    <property type="molecule type" value="Genomic_DNA"/>
</dbReference>
<protein>
    <submittedName>
        <fullName evidence="9">Multiple sugar transport system permease protein</fullName>
    </submittedName>
</protein>
<comment type="caution">
    <text evidence="9">The sequence shown here is derived from an EMBL/GenBank/DDBJ whole genome shotgun (WGS) entry which is preliminary data.</text>
</comment>
<reference evidence="9 10" key="1">
    <citation type="submission" date="2020-08" db="EMBL/GenBank/DDBJ databases">
        <title>Genomic Encyclopedia of Type Strains, Phase IV (KMG-IV): sequencing the most valuable type-strain genomes for metagenomic binning, comparative biology and taxonomic classification.</title>
        <authorList>
            <person name="Goeker M."/>
        </authorList>
    </citation>
    <scope>NUCLEOTIDE SEQUENCE [LARGE SCALE GENOMIC DNA]</scope>
    <source>
        <strain evidence="9 10">DSM 103462</strain>
    </source>
</reference>
<dbReference type="InterPro" id="IPR035906">
    <property type="entry name" value="MetI-like_sf"/>
</dbReference>